<dbReference type="GO" id="GO:0004029">
    <property type="term" value="F:aldehyde dehydrogenase (NAD+) activity"/>
    <property type="evidence" value="ECO:0007669"/>
    <property type="project" value="TreeGrafter"/>
</dbReference>
<keyword evidence="3" id="KW-1185">Reference proteome</keyword>
<sequence length="334" mass="36334">MSETEPRRLFITGGNGFIGRALGVRFRKHGVEVRGVDFTADPSADVVAGDITDPSPWRDHLIGCDTVIHTAAIVSNAYDADTSWRVNVLGTQRVLDAAIAAGVQRFVHISSIRAFSDLDYPDGVTEDHPVRPDGNPYVDTKIASEQVVLQRHAEGRIECTVIRPGDVYGPGSQPWTVKPIGLIRKNMFLLPAMGNGIFSPVYIDDLVAGIRLATITDAAAGQVFTIGGASGVRCADFFGHYYRMLGKRGPLCLPTAAALALARTSETAARITRTPTEVNRTSLLYLCRTGTYSIDKARRVLGYEPTVDVTTGMVHTENWLREQQLIPRSTHADS</sequence>
<evidence type="ECO:0000313" key="3">
    <source>
        <dbReference type="Proteomes" id="UP000322244"/>
    </source>
</evidence>
<evidence type="ECO:0000313" key="2">
    <source>
        <dbReference type="EMBL" id="KAA0022295.1"/>
    </source>
</evidence>
<dbReference type="Proteomes" id="UP000322244">
    <property type="component" value="Unassembled WGS sequence"/>
</dbReference>
<dbReference type="Pfam" id="PF01370">
    <property type="entry name" value="Epimerase"/>
    <property type="match status" value="1"/>
</dbReference>
<feature type="domain" description="NAD-dependent epimerase/dehydratase" evidence="1">
    <location>
        <begin position="10"/>
        <end position="227"/>
    </location>
</feature>
<gene>
    <name evidence="2" type="ORF">FOY51_15080</name>
</gene>
<dbReference type="SUPFAM" id="SSF51735">
    <property type="entry name" value="NAD(P)-binding Rossmann-fold domains"/>
    <property type="match status" value="1"/>
</dbReference>
<dbReference type="InterPro" id="IPR001509">
    <property type="entry name" value="Epimerase_deHydtase"/>
</dbReference>
<dbReference type="OrthoDB" id="3174087at2"/>
<accession>A0A5A7SCS1</accession>
<proteinExistence type="predicted"/>
<organism evidence="2 3">
    <name type="scientific">Antrihabitans cavernicola</name>
    <dbReference type="NCBI Taxonomy" id="2495913"/>
    <lineage>
        <taxon>Bacteria</taxon>
        <taxon>Bacillati</taxon>
        <taxon>Actinomycetota</taxon>
        <taxon>Actinomycetes</taxon>
        <taxon>Mycobacteriales</taxon>
        <taxon>Nocardiaceae</taxon>
        <taxon>Antrihabitans</taxon>
    </lineage>
</organism>
<comment type="caution">
    <text evidence="2">The sequence shown here is derived from an EMBL/GenBank/DDBJ whole genome shotgun (WGS) entry which is preliminary data.</text>
</comment>
<dbReference type="InterPro" id="IPR051783">
    <property type="entry name" value="NAD(P)-dependent_oxidoreduct"/>
</dbReference>
<reference evidence="2 3" key="1">
    <citation type="submission" date="2019-07" db="EMBL/GenBank/DDBJ databases">
        <title>Rhodococcus cavernicolus sp. nov., isolated from a cave.</title>
        <authorList>
            <person name="Lee S.D."/>
        </authorList>
    </citation>
    <scope>NUCLEOTIDE SEQUENCE [LARGE SCALE GENOMIC DNA]</scope>
    <source>
        <strain evidence="2 3">C1-24</strain>
    </source>
</reference>
<evidence type="ECO:0000259" key="1">
    <source>
        <dbReference type="Pfam" id="PF01370"/>
    </source>
</evidence>
<dbReference type="EMBL" id="VLNY01000006">
    <property type="protein sequence ID" value="KAA0022295.1"/>
    <property type="molecule type" value="Genomic_DNA"/>
</dbReference>
<dbReference type="PANTHER" id="PTHR48079">
    <property type="entry name" value="PROTEIN YEEZ"/>
    <property type="match status" value="1"/>
</dbReference>
<dbReference type="AlphaFoldDB" id="A0A5A7SCS1"/>
<dbReference type="InterPro" id="IPR036291">
    <property type="entry name" value="NAD(P)-bd_dom_sf"/>
</dbReference>
<name>A0A5A7SCS1_9NOCA</name>
<dbReference type="RefSeq" id="WP_149431056.1">
    <property type="nucleotide sequence ID" value="NZ_VLNY01000006.1"/>
</dbReference>
<dbReference type="PANTHER" id="PTHR48079:SF6">
    <property type="entry name" value="NAD(P)-BINDING DOMAIN-CONTAINING PROTEIN-RELATED"/>
    <property type="match status" value="1"/>
</dbReference>
<dbReference type="Gene3D" id="3.40.50.720">
    <property type="entry name" value="NAD(P)-binding Rossmann-like Domain"/>
    <property type="match status" value="1"/>
</dbReference>
<dbReference type="GO" id="GO:0005737">
    <property type="term" value="C:cytoplasm"/>
    <property type="evidence" value="ECO:0007669"/>
    <property type="project" value="TreeGrafter"/>
</dbReference>
<protein>
    <submittedName>
        <fullName evidence="2">NAD-dependent epimerase/dehydratase family protein</fullName>
    </submittedName>
</protein>